<dbReference type="Proteomes" id="UP000070121">
    <property type="component" value="Unassembled WGS sequence"/>
</dbReference>
<accession>A0A135V5M0</accession>
<reference evidence="2 3" key="1">
    <citation type="submission" date="2014-02" db="EMBL/GenBank/DDBJ databases">
        <title>The genome sequence of Colletotrichum salicis CBS 607.94.</title>
        <authorList>
            <person name="Baroncelli R."/>
            <person name="Thon M.R."/>
        </authorList>
    </citation>
    <scope>NUCLEOTIDE SEQUENCE [LARGE SCALE GENOMIC DNA]</scope>
    <source>
        <strain evidence="2 3">CBS 607.94</strain>
    </source>
</reference>
<gene>
    <name evidence="2" type="ORF">CSAL01_00659</name>
</gene>
<sequence>MGHSPQADCDFPGDSGDNGGPVSSSSLDIYGVLYDDTAPAKREAPISVEDPSSRCGLTQKPRSITADSVGADCSPKMMTRPARGREDGGRKRKEESLESWTQPLSNTDNWLSIYGGTWVLGLFLRLLISTFRVPLPLHTEPGVLAHWQSKTQGYEHEYEHGYGMAWHFSFSFFQSTPSNTGALLHDQSTTEECTEYGYRYLAMPYEHISRFIAAIRDALLRGQQRVVTTAQAMCVSGSGRSDIVIAVGNRVSASVNTQLLLASTTLSRHKTERYISRTKGIKALEPQMLRDDQTLPRAWEHVLTEQQERSE</sequence>
<organism evidence="2 3">
    <name type="scientific">Colletotrichum salicis</name>
    <dbReference type="NCBI Taxonomy" id="1209931"/>
    <lineage>
        <taxon>Eukaryota</taxon>
        <taxon>Fungi</taxon>
        <taxon>Dikarya</taxon>
        <taxon>Ascomycota</taxon>
        <taxon>Pezizomycotina</taxon>
        <taxon>Sordariomycetes</taxon>
        <taxon>Hypocreomycetidae</taxon>
        <taxon>Glomerellales</taxon>
        <taxon>Glomerellaceae</taxon>
        <taxon>Colletotrichum</taxon>
        <taxon>Colletotrichum acutatum species complex</taxon>
    </lineage>
</organism>
<evidence type="ECO:0000313" key="2">
    <source>
        <dbReference type="EMBL" id="KXH67989.1"/>
    </source>
</evidence>
<feature type="compositionally biased region" description="Basic and acidic residues" evidence="1">
    <location>
        <begin position="83"/>
        <end position="96"/>
    </location>
</feature>
<feature type="region of interest" description="Disordered" evidence="1">
    <location>
        <begin position="1"/>
        <end position="24"/>
    </location>
</feature>
<proteinExistence type="predicted"/>
<dbReference type="OrthoDB" id="10580611at2759"/>
<name>A0A135V5M0_9PEZI</name>
<dbReference type="AlphaFoldDB" id="A0A135V5M0"/>
<feature type="region of interest" description="Disordered" evidence="1">
    <location>
        <begin position="42"/>
        <end position="100"/>
    </location>
</feature>
<evidence type="ECO:0000256" key="1">
    <source>
        <dbReference type="SAM" id="MobiDB-lite"/>
    </source>
</evidence>
<keyword evidence="3" id="KW-1185">Reference proteome</keyword>
<evidence type="ECO:0000313" key="3">
    <source>
        <dbReference type="Proteomes" id="UP000070121"/>
    </source>
</evidence>
<comment type="caution">
    <text evidence="2">The sequence shown here is derived from an EMBL/GenBank/DDBJ whole genome shotgun (WGS) entry which is preliminary data.</text>
</comment>
<protein>
    <submittedName>
        <fullName evidence="2">Uncharacterized protein</fullName>
    </submittedName>
</protein>
<dbReference type="EMBL" id="JFFI01000399">
    <property type="protein sequence ID" value="KXH67989.1"/>
    <property type="molecule type" value="Genomic_DNA"/>
</dbReference>